<gene>
    <name evidence="2" type="ORF">PPERSA_00206</name>
</gene>
<dbReference type="Proteomes" id="UP000054937">
    <property type="component" value="Unassembled WGS sequence"/>
</dbReference>
<proteinExistence type="predicted"/>
<sequence>MMKYSVQIDNDGQNLGKNSEQFKQKNKFNIFSDITCQQDQLCLDKQNGLYKKKQSKVMDWIDQFEYLYLNQFQENFQQQQFQQQEKQISGKIENLGEMKCSQKLSVPCVWGKYNLKKENQGNEEVICEFQSPVQNTQLNSQLDYLNDNQILKHQDQLLKYKEMRKNFSNLKTEKKIYFHSDQFRINGQQQQEQVQSSQLSPQKQQNYQIQQDIKKEENQEYKKMLRNFIEKSNESLGLLNTIAQNMQKNYLANNQDEQYRIDNYINISNFEESCQENLEGQNINKQCQDINSEINRKKIQNKNDNEYEEEAKKLESKQIQLEQDQSQQINQENFQYYTFSQIEIDKEKVNLDKSLDSYGDIQI</sequence>
<dbReference type="InParanoid" id="A0A0V0QR45"/>
<dbReference type="EMBL" id="LDAU01000116">
    <property type="protein sequence ID" value="KRX04437.1"/>
    <property type="molecule type" value="Genomic_DNA"/>
</dbReference>
<keyword evidence="3" id="KW-1185">Reference proteome</keyword>
<reference evidence="2 3" key="1">
    <citation type="journal article" date="2015" name="Sci. Rep.">
        <title>Genome of the facultative scuticociliatosis pathogen Pseudocohnilembus persalinus provides insight into its virulence through horizontal gene transfer.</title>
        <authorList>
            <person name="Xiong J."/>
            <person name="Wang G."/>
            <person name="Cheng J."/>
            <person name="Tian M."/>
            <person name="Pan X."/>
            <person name="Warren A."/>
            <person name="Jiang C."/>
            <person name="Yuan D."/>
            <person name="Miao W."/>
        </authorList>
    </citation>
    <scope>NUCLEOTIDE SEQUENCE [LARGE SCALE GENOMIC DNA]</scope>
    <source>
        <strain evidence="2">36N120E</strain>
    </source>
</reference>
<name>A0A0V0QR45_PSEPJ</name>
<feature type="coiled-coil region" evidence="1">
    <location>
        <begin position="297"/>
        <end position="327"/>
    </location>
</feature>
<evidence type="ECO:0000256" key="1">
    <source>
        <dbReference type="SAM" id="Coils"/>
    </source>
</evidence>
<accession>A0A0V0QR45</accession>
<protein>
    <submittedName>
        <fullName evidence="2">Uncharacterized protein</fullName>
    </submittedName>
</protein>
<evidence type="ECO:0000313" key="3">
    <source>
        <dbReference type="Proteomes" id="UP000054937"/>
    </source>
</evidence>
<evidence type="ECO:0000313" key="2">
    <source>
        <dbReference type="EMBL" id="KRX04437.1"/>
    </source>
</evidence>
<organism evidence="2 3">
    <name type="scientific">Pseudocohnilembus persalinus</name>
    <name type="common">Ciliate</name>
    <dbReference type="NCBI Taxonomy" id="266149"/>
    <lineage>
        <taxon>Eukaryota</taxon>
        <taxon>Sar</taxon>
        <taxon>Alveolata</taxon>
        <taxon>Ciliophora</taxon>
        <taxon>Intramacronucleata</taxon>
        <taxon>Oligohymenophorea</taxon>
        <taxon>Scuticociliatia</taxon>
        <taxon>Philasterida</taxon>
        <taxon>Pseudocohnilembidae</taxon>
        <taxon>Pseudocohnilembus</taxon>
    </lineage>
</organism>
<keyword evidence="1" id="KW-0175">Coiled coil</keyword>
<dbReference type="AlphaFoldDB" id="A0A0V0QR45"/>
<comment type="caution">
    <text evidence="2">The sequence shown here is derived from an EMBL/GenBank/DDBJ whole genome shotgun (WGS) entry which is preliminary data.</text>
</comment>